<comment type="caution">
    <text evidence="1">The sequence shown here is derived from an EMBL/GenBank/DDBJ whole genome shotgun (WGS) entry which is preliminary data.</text>
</comment>
<dbReference type="AlphaFoldDB" id="M3FKD1"/>
<sequence length="61" mass="7059">MEEAQKVKVTKEMEAGEVRFSIVIPNDQANIHLILDEEKFFSLLDALRDLGEKLKEEEKNV</sequence>
<evidence type="ECO:0000313" key="2">
    <source>
        <dbReference type="Proteomes" id="UP000011770"/>
    </source>
</evidence>
<reference evidence="1 2" key="1">
    <citation type="submission" date="2013-01" db="EMBL/GenBank/DDBJ databases">
        <authorList>
            <person name="Harkins D.M."/>
            <person name="Durkin A.S."/>
            <person name="Brinkac L.M."/>
            <person name="Haft D.H."/>
            <person name="Selengut J.D."/>
            <person name="Sanka R."/>
            <person name="DePew J."/>
            <person name="Purushe J."/>
            <person name="Tulsiani S.M."/>
            <person name="Graham G.C."/>
            <person name="Burns M.-A."/>
            <person name="Dohnt M.F."/>
            <person name="Smythe L.D."/>
            <person name="McKay D.B."/>
            <person name="Craig S.B."/>
            <person name="Vinetz J.M."/>
            <person name="Sutton G.G."/>
            <person name="Nierman W.C."/>
            <person name="Fouts D.E."/>
        </authorList>
    </citation>
    <scope>NUCLEOTIDE SEQUENCE [LARGE SCALE GENOMIC DNA]</scope>
    <source>
        <strain evidence="1 2">LT2116</strain>
    </source>
</reference>
<name>M3FKD1_9LEPT</name>
<evidence type="ECO:0000313" key="1">
    <source>
        <dbReference type="EMBL" id="EMF80867.1"/>
    </source>
</evidence>
<accession>M3FKD1</accession>
<proteinExistence type="predicted"/>
<organism evidence="1 2">
    <name type="scientific">Leptospira weilii serovar Topaz str. LT2116</name>
    <dbReference type="NCBI Taxonomy" id="1088540"/>
    <lineage>
        <taxon>Bacteria</taxon>
        <taxon>Pseudomonadati</taxon>
        <taxon>Spirochaetota</taxon>
        <taxon>Spirochaetia</taxon>
        <taxon>Leptospirales</taxon>
        <taxon>Leptospiraceae</taxon>
        <taxon>Leptospira</taxon>
    </lineage>
</organism>
<dbReference type="Proteomes" id="UP000011770">
    <property type="component" value="Unassembled WGS sequence"/>
</dbReference>
<dbReference type="EMBL" id="AHOR02000044">
    <property type="protein sequence ID" value="EMF80867.1"/>
    <property type="molecule type" value="Genomic_DNA"/>
</dbReference>
<gene>
    <name evidence="1" type="ORF">LEP1GSC188_3117</name>
</gene>
<protein>
    <submittedName>
        <fullName evidence="1">Uncharacterized protein</fullName>
    </submittedName>
</protein>